<dbReference type="STRING" id="633149.Bresu_1644"/>
<sequence length="400" mass="43668">MRAESGGANFEDHALSSPTLISFDESGFTGPNLLRDDQPVFAYAAVELSIEDANQLIAEIRDGRKPVIQAAELKASGLKKRGDWPEIAGLVLARMEGRYSFLVADKRLAFAGKVFEYLMEPVLEDNSLLFYRHGLHRLVAGAVYRSIATAGGPAEDLALQLETFMRSFDPADAPAVFAATGEAPADARVLGEVLRFARGYAERIKARTEHLKDDAEYAKWVLDLTSTALMSLLVNGFGPKHQQLEVLCDDSKPLQGIASTFDGFIGRDEEFPLHGGNRVVSARLNLAGPIRFGQSHDNPTLQIADLIAGLAAQLYGRNTPAELQPLKADLDRHLHEDHILPETAGDSQMTAVEKQANMFVLRHLAGRAALGADPLKGMAKVYVQAFKRAGSVGQRLRNRR</sequence>
<evidence type="ECO:0008006" key="3">
    <source>
        <dbReference type="Google" id="ProtNLM"/>
    </source>
</evidence>
<organism evidence="1 2">
    <name type="scientific">Brevundimonas subvibrioides (strain ATCC 15264 / DSM 4735 / LMG 14903 / NBRC 16000 / CB 81)</name>
    <name type="common">Caulobacter subvibrioides</name>
    <dbReference type="NCBI Taxonomy" id="633149"/>
    <lineage>
        <taxon>Bacteria</taxon>
        <taxon>Pseudomonadati</taxon>
        <taxon>Pseudomonadota</taxon>
        <taxon>Alphaproteobacteria</taxon>
        <taxon>Caulobacterales</taxon>
        <taxon>Caulobacteraceae</taxon>
        <taxon>Brevundimonas</taxon>
    </lineage>
</organism>
<dbReference type="BioCyc" id="BSUB633149:G1GM8-1632-MONOMER"/>
<dbReference type="HOGENOM" id="CLU_062619_0_0_5"/>
<reference evidence="2" key="1">
    <citation type="journal article" date="2011" name="J. Bacteriol.">
        <title>Genome sequences of eight morphologically diverse alphaproteobacteria.</title>
        <authorList>
            <consortium name="US DOE Joint Genome Institute"/>
            <person name="Brown P.J."/>
            <person name="Kysela D.T."/>
            <person name="Buechlein A."/>
            <person name="Hemmerich C."/>
            <person name="Brun Y.V."/>
        </authorList>
    </citation>
    <scope>NUCLEOTIDE SEQUENCE [LARGE SCALE GENOMIC DNA]</scope>
    <source>
        <strain evidence="2">ATCC 15264 / DSM 4735 / LMG 14903 / NBRC 16000 / CB 81</strain>
    </source>
</reference>
<dbReference type="Proteomes" id="UP000002696">
    <property type="component" value="Chromosome"/>
</dbReference>
<dbReference type="OrthoDB" id="4071750at2"/>
<dbReference type="AlphaFoldDB" id="D9QGY9"/>
<dbReference type="EMBL" id="CP002102">
    <property type="protein sequence ID" value="ADL00955.1"/>
    <property type="molecule type" value="Genomic_DNA"/>
</dbReference>
<keyword evidence="2" id="KW-1185">Reference proteome</keyword>
<evidence type="ECO:0000313" key="1">
    <source>
        <dbReference type="EMBL" id="ADL00955.1"/>
    </source>
</evidence>
<dbReference type="Pfam" id="PF12686">
    <property type="entry name" value="DUF3800"/>
    <property type="match status" value="1"/>
</dbReference>
<dbReference type="eggNOG" id="ENOG5032QFW">
    <property type="taxonomic scope" value="Bacteria"/>
</dbReference>
<dbReference type="InParanoid" id="D9QGY9"/>
<dbReference type="RefSeq" id="WP_013269057.1">
    <property type="nucleotide sequence ID" value="NC_014375.1"/>
</dbReference>
<gene>
    <name evidence="1" type="ordered locus">Bresu_1644</name>
</gene>
<proteinExistence type="predicted"/>
<protein>
    <recommendedName>
        <fullName evidence="3">DUF3800 domain-containing protein</fullName>
    </recommendedName>
</protein>
<dbReference type="KEGG" id="bsb:Bresu_1644"/>
<dbReference type="InterPro" id="IPR024524">
    <property type="entry name" value="DUF3800"/>
</dbReference>
<accession>D9QGY9</accession>
<name>D9QGY9_BRESC</name>
<evidence type="ECO:0000313" key="2">
    <source>
        <dbReference type="Proteomes" id="UP000002696"/>
    </source>
</evidence>